<dbReference type="Gene3D" id="1.10.10.10">
    <property type="entry name" value="Winged helix-like DNA-binding domain superfamily/Winged helix DNA-binding domain"/>
    <property type="match status" value="1"/>
</dbReference>
<protein>
    <submittedName>
        <fullName evidence="5">Winged helix-turn-helix transcriptional regulator</fullName>
    </submittedName>
</protein>
<keyword evidence="3" id="KW-0804">Transcription</keyword>
<keyword evidence="6" id="KW-1185">Reference proteome</keyword>
<keyword evidence="2" id="KW-0238">DNA-binding</keyword>
<dbReference type="Proteomes" id="UP001596254">
    <property type="component" value="Unassembled WGS sequence"/>
</dbReference>
<dbReference type="PROSITE" id="PS51118">
    <property type="entry name" value="HTH_HXLR"/>
    <property type="match status" value="1"/>
</dbReference>
<keyword evidence="1" id="KW-0805">Transcription regulation</keyword>
<accession>A0ABW1SR88</accession>
<dbReference type="InterPro" id="IPR036390">
    <property type="entry name" value="WH_DNA-bd_sf"/>
</dbReference>
<evidence type="ECO:0000256" key="3">
    <source>
        <dbReference type="ARBA" id="ARBA00023163"/>
    </source>
</evidence>
<dbReference type="PANTHER" id="PTHR33204">
    <property type="entry name" value="TRANSCRIPTIONAL REGULATOR, MARR FAMILY"/>
    <property type="match status" value="1"/>
</dbReference>
<dbReference type="SUPFAM" id="SSF46785">
    <property type="entry name" value="Winged helix' DNA-binding domain"/>
    <property type="match status" value="1"/>
</dbReference>
<gene>
    <name evidence="5" type="ORF">ACFP1G_03580</name>
</gene>
<evidence type="ECO:0000256" key="1">
    <source>
        <dbReference type="ARBA" id="ARBA00023015"/>
    </source>
</evidence>
<feature type="domain" description="HTH hxlR-type" evidence="4">
    <location>
        <begin position="21"/>
        <end position="120"/>
    </location>
</feature>
<evidence type="ECO:0000313" key="6">
    <source>
        <dbReference type="Proteomes" id="UP001596254"/>
    </source>
</evidence>
<evidence type="ECO:0000256" key="2">
    <source>
        <dbReference type="ARBA" id="ARBA00023125"/>
    </source>
</evidence>
<name>A0ABW1SR88_9LACO</name>
<dbReference type="InterPro" id="IPR036388">
    <property type="entry name" value="WH-like_DNA-bd_sf"/>
</dbReference>
<dbReference type="RefSeq" id="WP_125691139.1">
    <property type="nucleotide sequence ID" value="NZ_JBHSSK010000009.1"/>
</dbReference>
<comment type="caution">
    <text evidence="5">The sequence shown here is derived from an EMBL/GenBank/DDBJ whole genome shotgun (WGS) entry which is preliminary data.</text>
</comment>
<evidence type="ECO:0000259" key="4">
    <source>
        <dbReference type="PROSITE" id="PS51118"/>
    </source>
</evidence>
<dbReference type="InterPro" id="IPR002577">
    <property type="entry name" value="HTH_HxlR"/>
</dbReference>
<evidence type="ECO:0000313" key="5">
    <source>
        <dbReference type="EMBL" id="MFC6206561.1"/>
    </source>
</evidence>
<organism evidence="5 6">
    <name type="scientific">Levilactobacillus tongjiangensis</name>
    <dbReference type="NCBI Taxonomy" id="2486023"/>
    <lineage>
        <taxon>Bacteria</taxon>
        <taxon>Bacillati</taxon>
        <taxon>Bacillota</taxon>
        <taxon>Bacilli</taxon>
        <taxon>Lactobacillales</taxon>
        <taxon>Lactobacillaceae</taxon>
        <taxon>Levilactobacillus</taxon>
    </lineage>
</organism>
<dbReference type="Pfam" id="PF01638">
    <property type="entry name" value="HxlR"/>
    <property type="match status" value="1"/>
</dbReference>
<sequence length="132" mass="15279">MDPTTFDQKIAYFKQNMPPQYPILYTLKIIGSKWQIPILWHLMLEDGQHYNQLKRTVGNITNTMLTKSLRELERDGLVRRHSYETVPPAVTYPLTDSGKSLVLTMSELFDWGKTLEAQYGISTTPLSNREES</sequence>
<reference evidence="6" key="1">
    <citation type="journal article" date="2019" name="Int. J. Syst. Evol. Microbiol.">
        <title>The Global Catalogue of Microorganisms (GCM) 10K type strain sequencing project: providing services to taxonomists for standard genome sequencing and annotation.</title>
        <authorList>
            <consortium name="The Broad Institute Genomics Platform"/>
            <consortium name="The Broad Institute Genome Sequencing Center for Infectious Disease"/>
            <person name="Wu L."/>
            <person name="Ma J."/>
        </authorList>
    </citation>
    <scope>NUCLEOTIDE SEQUENCE [LARGE SCALE GENOMIC DNA]</scope>
    <source>
        <strain evidence="6">CCM 8905</strain>
    </source>
</reference>
<proteinExistence type="predicted"/>
<dbReference type="PANTHER" id="PTHR33204:SF29">
    <property type="entry name" value="TRANSCRIPTIONAL REGULATOR"/>
    <property type="match status" value="1"/>
</dbReference>
<dbReference type="EMBL" id="JBHSSK010000009">
    <property type="protein sequence ID" value="MFC6206561.1"/>
    <property type="molecule type" value="Genomic_DNA"/>
</dbReference>